<gene>
    <name evidence="2" type="ORF">KY46_08315</name>
</gene>
<proteinExistence type="predicted"/>
<keyword evidence="2" id="KW-0560">Oxidoreductase</keyword>
<dbReference type="RefSeq" id="WP_046220182.1">
    <property type="nucleotide sequence ID" value="NZ_JWYV01000005.1"/>
</dbReference>
<dbReference type="OrthoDB" id="9801997at2"/>
<dbReference type="AlphaFoldDB" id="A0A0F5VEM7"/>
<evidence type="ECO:0000313" key="2">
    <source>
        <dbReference type="EMBL" id="KKD00257.1"/>
    </source>
</evidence>
<protein>
    <submittedName>
        <fullName evidence="2">Alkylhydroperoxidase</fullName>
    </submittedName>
</protein>
<keyword evidence="3" id="KW-1185">Reference proteome</keyword>
<dbReference type="Proteomes" id="UP000033633">
    <property type="component" value="Unassembled WGS sequence"/>
</dbReference>
<dbReference type="SUPFAM" id="SSF69118">
    <property type="entry name" value="AhpD-like"/>
    <property type="match status" value="1"/>
</dbReference>
<reference evidence="2 3" key="1">
    <citation type="submission" date="2014-12" db="EMBL/GenBank/DDBJ databases">
        <title>Mercury Reductase activity and rhizosphere competence traits in the genome of root associated Photobacterium halotolerans MELD1.</title>
        <authorList>
            <person name="Mathew D.C."/>
            <person name="Huang C.-C."/>
        </authorList>
    </citation>
    <scope>NUCLEOTIDE SEQUENCE [LARGE SCALE GENOMIC DNA]</scope>
    <source>
        <strain evidence="2 3">MELD1</strain>
    </source>
</reference>
<dbReference type="STRING" id="265726.KY46_08315"/>
<evidence type="ECO:0000313" key="3">
    <source>
        <dbReference type="Proteomes" id="UP000033633"/>
    </source>
</evidence>
<dbReference type="PANTHER" id="PTHR34846:SF10">
    <property type="entry name" value="CYTOPLASMIC PROTEIN"/>
    <property type="match status" value="1"/>
</dbReference>
<evidence type="ECO:0000259" key="1">
    <source>
        <dbReference type="Pfam" id="PF02627"/>
    </source>
</evidence>
<organism evidence="2 3">
    <name type="scientific">Photobacterium halotolerans</name>
    <dbReference type="NCBI Taxonomy" id="265726"/>
    <lineage>
        <taxon>Bacteria</taxon>
        <taxon>Pseudomonadati</taxon>
        <taxon>Pseudomonadota</taxon>
        <taxon>Gammaproteobacteria</taxon>
        <taxon>Vibrionales</taxon>
        <taxon>Vibrionaceae</taxon>
        <taxon>Photobacterium</taxon>
    </lineage>
</organism>
<dbReference type="InterPro" id="IPR004675">
    <property type="entry name" value="AhpD_core"/>
</dbReference>
<dbReference type="EMBL" id="JWYV01000005">
    <property type="protein sequence ID" value="KKD00257.1"/>
    <property type="molecule type" value="Genomic_DNA"/>
</dbReference>
<dbReference type="PANTHER" id="PTHR34846">
    <property type="entry name" value="4-CARBOXYMUCONOLACTONE DECARBOXYLASE FAMILY PROTEIN (AFU_ORTHOLOGUE AFUA_6G11590)"/>
    <property type="match status" value="1"/>
</dbReference>
<dbReference type="Pfam" id="PF02627">
    <property type="entry name" value="CMD"/>
    <property type="match status" value="1"/>
</dbReference>
<keyword evidence="2" id="KW-0575">Peroxidase</keyword>
<dbReference type="NCBIfam" id="TIGR00778">
    <property type="entry name" value="ahpD_dom"/>
    <property type="match status" value="1"/>
</dbReference>
<name>A0A0F5VEM7_9GAMM</name>
<dbReference type="InterPro" id="IPR029032">
    <property type="entry name" value="AhpD-like"/>
</dbReference>
<comment type="caution">
    <text evidence="2">The sequence shown here is derived from an EMBL/GenBank/DDBJ whole genome shotgun (WGS) entry which is preliminary data.</text>
</comment>
<dbReference type="Gene3D" id="1.20.1290.10">
    <property type="entry name" value="AhpD-like"/>
    <property type="match status" value="1"/>
</dbReference>
<feature type="domain" description="Carboxymuconolactone decarboxylase-like" evidence="1">
    <location>
        <begin position="41"/>
        <end position="98"/>
    </location>
</feature>
<dbReference type="GO" id="GO:0051920">
    <property type="term" value="F:peroxiredoxin activity"/>
    <property type="evidence" value="ECO:0007669"/>
    <property type="project" value="InterPro"/>
</dbReference>
<dbReference type="InterPro" id="IPR003779">
    <property type="entry name" value="CMD-like"/>
</dbReference>
<dbReference type="PATRIC" id="fig|265726.11.peg.3794"/>
<sequence>MTKRVNYFSIAPQAIEILFQQENYFHQQFSESQTMSMIIWELVKLRVSQINQCAFCIDMHSKDALKLGEQPERIWGLNAWRDMPFYTAQEKVALAFAEHLSACKPVDDAMYQQVLDTFGEQAMVDLTFAINAINSWNRVVKTFKPEVGSFTAA</sequence>
<accession>A0A0F5VEM7</accession>